<feature type="compositionally biased region" description="Acidic residues" evidence="1">
    <location>
        <begin position="52"/>
        <end position="62"/>
    </location>
</feature>
<feature type="compositionally biased region" description="Basic and acidic residues" evidence="1">
    <location>
        <begin position="1"/>
        <end position="17"/>
    </location>
</feature>
<dbReference type="Proteomes" id="UP000887564">
    <property type="component" value="Unplaced"/>
</dbReference>
<proteinExistence type="predicted"/>
<sequence>MKIRTFKDVNEKKKHSESAGNEESVHQFSLTPKRKKHIAYVAPESHHSNSMMDEESCTDDEFNSVGSRAIRSRQMSISESRRRTTQRTHGTREQSISPTVRRSPVSRIKERSTTRQQCAPMRR</sequence>
<dbReference type="AlphaFoldDB" id="A0A914R2H4"/>
<reference evidence="3" key="1">
    <citation type="submission" date="2022-11" db="UniProtKB">
        <authorList>
            <consortium name="WormBaseParasite"/>
        </authorList>
    </citation>
    <scope>IDENTIFICATION</scope>
</reference>
<name>A0A914R2H4_PAREQ</name>
<evidence type="ECO:0000256" key="1">
    <source>
        <dbReference type="SAM" id="MobiDB-lite"/>
    </source>
</evidence>
<feature type="region of interest" description="Disordered" evidence="1">
    <location>
        <begin position="1"/>
        <end position="123"/>
    </location>
</feature>
<evidence type="ECO:0000313" key="2">
    <source>
        <dbReference type="Proteomes" id="UP000887564"/>
    </source>
</evidence>
<evidence type="ECO:0000313" key="3">
    <source>
        <dbReference type="WBParaSite" id="PEQ_0000065101-mRNA-1"/>
    </source>
</evidence>
<dbReference type="WBParaSite" id="PEQ_0000065101-mRNA-1">
    <property type="protein sequence ID" value="PEQ_0000065101-mRNA-1"/>
    <property type="gene ID" value="PEQ_0000065101"/>
</dbReference>
<protein>
    <submittedName>
        <fullName evidence="3">Uncharacterized protein</fullName>
    </submittedName>
</protein>
<accession>A0A914R2H4</accession>
<organism evidence="2 3">
    <name type="scientific">Parascaris equorum</name>
    <name type="common">Equine roundworm</name>
    <dbReference type="NCBI Taxonomy" id="6256"/>
    <lineage>
        <taxon>Eukaryota</taxon>
        <taxon>Metazoa</taxon>
        <taxon>Ecdysozoa</taxon>
        <taxon>Nematoda</taxon>
        <taxon>Chromadorea</taxon>
        <taxon>Rhabditida</taxon>
        <taxon>Spirurina</taxon>
        <taxon>Ascaridomorpha</taxon>
        <taxon>Ascaridoidea</taxon>
        <taxon>Ascarididae</taxon>
        <taxon>Parascaris</taxon>
    </lineage>
</organism>
<feature type="compositionally biased region" description="Polar residues" evidence="1">
    <location>
        <begin position="18"/>
        <end position="30"/>
    </location>
</feature>
<keyword evidence="2" id="KW-1185">Reference proteome</keyword>